<dbReference type="Gene3D" id="1.25.40.10">
    <property type="entry name" value="Tetratricopeptide repeat domain"/>
    <property type="match status" value="1"/>
</dbReference>
<evidence type="ECO:0000313" key="3">
    <source>
        <dbReference type="EMBL" id="TYS67664.1"/>
    </source>
</evidence>
<evidence type="ECO:0000256" key="1">
    <source>
        <dbReference type="PROSITE-ProRule" id="PRU00339"/>
    </source>
</evidence>
<dbReference type="SUPFAM" id="SSF47413">
    <property type="entry name" value="lambda repressor-like DNA-binding domains"/>
    <property type="match status" value="1"/>
</dbReference>
<dbReference type="EMBL" id="VTEV01000005">
    <property type="protein sequence ID" value="TYS67664.1"/>
    <property type="molecule type" value="Genomic_DNA"/>
</dbReference>
<comment type="caution">
    <text evidence="3">The sequence shown here is derived from an EMBL/GenBank/DDBJ whole genome shotgun (WGS) entry which is preliminary data.</text>
</comment>
<dbReference type="OrthoDB" id="252257at2"/>
<feature type="domain" description="HTH cro/C1-type" evidence="2">
    <location>
        <begin position="7"/>
        <end position="60"/>
    </location>
</feature>
<dbReference type="PROSITE" id="PS50005">
    <property type="entry name" value="TPR"/>
    <property type="match status" value="1"/>
</dbReference>
<dbReference type="CDD" id="cd00093">
    <property type="entry name" value="HTH_XRE"/>
    <property type="match status" value="1"/>
</dbReference>
<evidence type="ECO:0000313" key="4">
    <source>
        <dbReference type="Proteomes" id="UP000322524"/>
    </source>
</evidence>
<dbReference type="SMART" id="SM00530">
    <property type="entry name" value="HTH_XRE"/>
    <property type="match status" value="1"/>
</dbReference>
<proteinExistence type="predicted"/>
<dbReference type="InterPro" id="IPR019734">
    <property type="entry name" value="TPR_rpt"/>
</dbReference>
<dbReference type="InterPro" id="IPR001387">
    <property type="entry name" value="Cro/C1-type_HTH"/>
</dbReference>
<organism evidence="3 4">
    <name type="scientific">Sutcliffiella horikoshii</name>
    <dbReference type="NCBI Taxonomy" id="79883"/>
    <lineage>
        <taxon>Bacteria</taxon>
        <taxon>Bacillati</taxon>
        <taxon>Bacillota</taxon>
        <taxon>Bacilli</taxon>
        <taxon>Bacillales</taxon>
        <taxon>Bacillaceae</taxon>
        <taxon>Sutcliffiella</taxon>
    </lineage>
</organism>
<dbReference type="Gene3D" id="1.10.260.40">
    <property type="entry name" value="lambda repressor-like DNA-binding domains"/>
    <property type="match status" value="1"/>
</dbReference>
<dbReference type="SUPFAM" id="SSF48452">
    <property type="entry name" value="TPR-like"/>
    <property type="match status" value="1"/>
</dbReference>
<dbReference type="PROSITE" id="PS50943">
    <property type="entry name" value="HTH_CROC1"/>
    <property type="match status" value="1"/>
</dbReference>
<accession>A0A5D4T077</accession>
<dbReference type="RefSeq" id="WP_148988774.1">
    <property type="nucleotide sequence ID" value="NZ_VTEV01000005.1"/>
</dbReference>
<dbReference type="AlphaFoldDB" id="A0A5D4T077"/>
<sequence length="419" mass="49703">MSIGRVIYYHRKKQNKTQEQLCQGICSTTHLSKIENNSKEVNPETLEMLCKRLGISIEEENKKTQMLMRKLSQFYEAMERLHRDHAKRLKKELEEHRDFIQCTEMIYLYELYMLRYLLFTNNPTEFERVSHRLKKNINKYSAFEKHLWDFFQGIYYAQKLQYLDAISIMDKIENNAELFSDKVTDFYYYKAAVHGLLKHFTLSLHYSYKALQIFQNTGNISRILHVKVGLSANLIYINDLDRAETMLETALNDAEMLKDDGTKISALHNFGLLNKKKENFRESLDYFTQSLNLKTRHTTTYYSTLIEIVQLLLDLKENEKALTMLKDVLKDFKNEQSSKYVELMVLYLEAIQDDKRLTDYLIDCGLPMMKQYNLYKAVTYSERLADIFKKKGDLNSANMYLQLSNELFKKLLFNHATTK</sequence>
<dbReference type="InterPro" id="IPR011990">
    <property type="entry name" value="TPR-like_helical_dom_sf"/>
</dbReference>
<name>A0A5D4T077_9BACI</name>
<reference evidence="3 4" key="1">
    <citation type="submission" date="2019-08" db="EMBL/GenBank/DDBJ databases">
        <title>Bacillus genomes from the desert of Cuatro Cienegas, Coahuila.</title>
        <authorList>
            <person name="Olmedo-Alvarez G."/>
        </authorList>
    </citation>
    <scope>NUCLEOTIDE SEQUENCE [LARGE SCALE GENOMIC DNA]</scope>
    <source>
        <strain evidence="3 4">CH28_1T</strain>
    </source>
</reference>
<keyword evidence="1" id="KW-0802">TPR repeat</keyword>
<dbReference type="Gene3D" id="1.25.40.1000">
    <property type="match status" value="1"/>
</dbReference>
<dbReference type="Pfam" id="PF01381">
    <property type="entry name" value="HTH_3"/>
    <property type="match status" value="1"/>
</dbReference>
<evidence type="ECO:0000259" key="2">
    <source>
        <dbReference type="PROSITE" id="PS50943"/>
    </source>
</evidence>
<gene>
    <name evidence="3" type="ORF">FZC76_13920</name>
</gene>
<dbReference type="Proteomes" id="UP000322524">
    <property type="component" value="Unassembled WGS sequence"/>
</dbReference>
<dbReference type="GO" id="GO:0003677">
    <property type="term" value="F:DNA binding"/>
    <property type="evidence" value="ECO:0007669"/>
    <property type="project" value="InterPro"/>
</dbReference>
<dbReference type="SMART" id="SM00028">
    <property type="entry name" value="TPR"/>
    <property type="match status" value="2"/>
</dbReference>
<protein>
    <submittedName>
        <fullName evidence="3">Helix-turn-helix transcriptional regulator</fullName>
    </submittedName>
</protein>
<feature type="repeat" description="TPR" evidence="1">
    <location>
        <begin position="264"/>
        <end position="297"/>
    </location>
</feature>
<dbReference type="InterPro" id="IPR010982">
    <property type="entry name" value="Lambda_DNA-bd_dom_sf"/>
</dbReference>